<sequence>MRGVMANIAHLNNERSRSTVWGDDGWKKVVVCVVVDGRKVFNPRTRAMLAALGVYQEGIAKNMVGDKPVEKNAKKINSHRWFFNAFGPILQPNVCVLLDVGTDPASTSIYHLWKTFDLKPNCGGACGEIVALKGLYWRNLINPLVAAQNCKFFLFPPPAIGRGIDLLVVLIVEYKMSNILDKPLESAFGWITVLPGAFSAYRYKALENDVHGEGPLKQYFLGEHMHGADAGIFTANMYLAEDRILCWELVSKRGSRWTLHYVKSARAVTDVPDRVPELVSQRRRWLNGSFFAAIHSIFHFGYLYRSKHGFWRKFFLHIELIYQTYNMIFTWFSLGNYYIAFYILTRSLQDYVKWTKYINIPLAYIYLALLAMCFLLSMGNRPQGSVAGYTTAMVGFAIITVYMVAAAVYLAVVGIQSAVNDGSITASDYTNADQTFRNVVLSLIATYGIYILASVLALDPWHLLTSFLQYLLLAPSYINVFNVYAFSNVHDVSWGTKGADKVEMELGVAGGGKNAKAGEVDVAVPTEEKDINAIYAAELKRLAQPAPPEVKTKSPTQKQEDYYKVSRSCGPVRQTCIDEICYRHSERIRSCYGLSPTLVWLLAYCGCDVTEIMQKEKC</sequence>
<dbReference type="EMBL" id="JASBWU010000013">
    <property type="protein sequence ID" value="KAJ9116912.1"/>
    <property type="molecule type" value="Genomic_DNA"/>
</dbReference>
<name>A0ACC2X2B4_9TREE</name>
<gene>
    <name evidence="1" type="primary">CHS8</name>
    <name evidence="1" type="ORF">QFC22_004569</name>
</gene>
<accession>A0ACC2X2B4</accession>
<comment type="caution">
    <text evidence="1">The sequence shown here is derived from an EMBL/GenBank/DDBJ whole genome shotgun (WGS) entry which is preliminary data.</text>
</comment>
<protein>
    <submittedName>
        <fullName evidence="1">Chitin synthase, class 8</fullName>
    </submittedName>
</protein>
<reference evidence="1" key="1">
    <citation type="submission" date="2023-04" db="EMBL/GenBank/DDBJ databases">
        <title>Draft Genome sequencing of Naganishia species isolated from polar environments using Oxford Nanopore Technology.</title>
        <authorList>
            <person name="Leo P."/>
            <person name="Venkateswaran K."/>
        </authorList>
    </citation>
    <scope>NUCLEOTIDE SEQUENCE</scope>
    <source>
        <strain evidence="1">MNA-CCFEE 5425</strain>
    </source>
</reference>
<keyword evidence="2" id="KW-1185">Reference proteome</keyword>
<evidence type="ECO:0000313" key="1">
    <source>
        <dbReference type="EMBL" id="KAJ9116912.1"/>
    </source>
</evidence>
<organism evidence="1 2">
    <name type="scientific">Naganishia vaughanmartiniae</name>
    <dbReference type="NCBI Taxonomy" id="1424756"/>
    <lineage>
        <taxon>Eukaryota</taxon>
        <taxon>Fungi</taxon>
        <taxon>Dikarya</taxon>
        <taxon>Basidiomycota</taxon>
        <taxon>Agaricomycotina</taxon>
        <taxon>Tremellomycetes</taxon>
        <taxon>Filobasidiales</taxon>
        <taxon>Filobasidiaceae</taxon>
        <taxon>Naganishia</taxon>
    </lineage>
</organism>
<proteinExistence type="predicted"/>
<dbReference type="Proteomes" id="UP001243375">
    <property type="component" value="Unassembled WGS sequence"/>
</dbReference>
<evidence type="ECO:0000313" key="2">
    <source>
        <dbReference type="Proteomes" id="UP001243375"/>
    </source>
</evidence>